<feature type="domain" description="Protein kinase" evidence="7">
    <location>
        <begin position="18"/>
        <end position="304"/>
    </location>
</feature>
<keyword evidence="2" id="KW-0547">Nucleotide-binding</keyword>
<dbReference type="CDD" id="cd14014">
    <property type="entry name" value="STKc_PknB_like"/>
    <property type="match status" value="1"/>
</dbReference>
<proteinExistence type="predicted"/>
<keyword evidence="4" id="KW-0067">ATP-binding</keyword>
<dbReference type="Gene3D" id="3.30.200.20">
    <property type="entry name" value="Phosphorylase Kinase, domain 1"/>
    <property type="match status" value="1"/>
</dbReference>
<dbReference type="PANTHER" id="PTHR43289:SF6">
    <property type="entry name" value="SERINE_THREONINE-PROTEIN KINASE NEKL-3"/>
    <property type="match status" value="1"/>
</dbReference>
<feature type="compositionally biased region" description="Low complexity" evidence="5">
    <location>
        <begin position="425"/>
        <end position="440"/>
    </location>
</feature>
<feature type="compositionally biased region" description="Pro residues" evidence="5">
    <location>
        <begin position="441"/>
        <end position="450"/>
    </location>
</feature>
<sequence length="522" mass="56681">MVRPDPKQWVGKTVGGVYTIKRHVASGGFAEVYEAWHNELDTPVAVKMRRPVARETDSASQNARTEDYAFAHFKTEAILGFRLRDPNVVRVLDFRLEAKAEYLVMEWLDGQSLRDLQDGRPMYWRRAAELTAAAAEAVASLHEKGWFHRDIKPDNFMVVGDGADERVVLIDLGLVRHRPLEAPIMSQLAEPTGWIPYTPGYCAPEVYARSGQPIEESPFTEASEVFALGVTLFKLLTARMPWPGTTAQAQQVEIALGVVPARPSEFEVRLPTDLENLVMRAIGGDPAQRPASAAELGRQLRRLLEPSARKAAAPTARAPEPTPPAPALTPVTGLRVPLGPSPALARSSATTARPPVLPPPSTPAPPRPWVLAASLGFTVLFACTLLAVFLLPPGVTSPTAEQLDAQRLDAFEPVPVPTLIPVEQPTAAPAPTSPTVVTTPSPSPPTPAPPAAREVSEGERRQKIEARLRRCPDAPSGLVMVEMRGGRLRTIELEPYVSTDPWHACAAQKLRGLADGQHALRL</sequence>
<evidence type="ECO:0000256" key="3">
    <source>
        <dbReference type="ARBA" id="ARBA00022777"/>
    </source>
</evidence>
<dbReference type="Gene3D" id="1.10.510.10">
    <property type="entry name" value="Transferase(Phosphotransferase) domain 1"/>
    <property type="match status" value="1"/>
</dbReference>
<dbReference type="PANTHER" id="PTHR43289">
    <property type="entry name" value="MITOGEN-ACTIVATED PROTEIN KINASE KINASE KINASE 20-RELATED"/>
    <property type="match status" value="1"/>
</dbReference>
<evidence type="ECO:0000256" key="5">
    <source>
        <dbReference type="SAM" id="MobiDB-lite"/>
    </source>
</evidence>
<reference evidence="9" key="1">
    <citation type="submission" date="2016-10" db="EMBL/GenBank/DDBJ databases">
        <authorList>
            <person name="Varghese N."/>
            <person name="Submissions S."/>
        </authorList>
    </citation>
    <scope>NUCLEOTIDE SEQUENCE [LARGE SCALE GENOMIC DNA]</scope>
    <source>
        <strain evidence="9">ATCC 25963</strain>
    </source>
</reference>
<dbReference type="SMART" id="SM00220">
    <property type="entry name" value="S_TKc"/>
    <property type="match status" value="1"/>
</dbReference>
<feature type="compositionally biased region" description="Low complexity" evidence="5">
    <location>
        <begin position="309"/>
        <end position="319"/>
    </location>
</feature>
<organism evidence="8 9">
    <name type="scientific">Nannocystis exedens</name>
    <dbReference type="NCBI Taxonomy" id="54"/>
    <lineage>
        <taxon>Bacteria</taxon>
        <taxon>Pseudomonadati</taxon>
        <taxon>Myxococcota</taxon>
        <taxon>Polyangia</taxon>
        <taxon>Nannocystales</taxon>
        <taxon>Nannocystaceae</taxon>
        <taxon>Nannocystis</taxon>
    </lineage>
</organism>
<dbReference type="InterPro" id="IPR000719">
    <property type="entry name" value="Prot_kinase_dom"/>
</dbReference>
<evidence type="ECO:0000256" key="2">
    <source>
        <dbReference type="ARBA" id="ARBA00022741"/>
    </source>
</evidence>
<dbReference type="Pfam" id="PF00069">
    <property type="entry name" value="Pkinase"/>
    <property type="match status" value="1"/>
</dbReference>
<keyword evidence="8" id="KW-0723">Serine/threonine-protein kinase</keyword>
<evidence type="ECO:0000256" key="4">
    <source>
        <dbReference type="ARBA" id="ARBA00022840"/>
    </source>
</evidence>
<keyword evidence="9" id="KW-1185">Reference proteome</keyword>
<gene>
    <name evidence="8" type="ORF">SAMN02745121_00268</name>
</gene>
<dbReference type="Proteomes" id="UP000199400">
    <property type="component" value="Unassembled WGS sequence"/>
</dbReference>
<keyword evidence="3 8" id="KW-0418">Kinase</keyword>
<dbReference type="AlphaFoldDB" id="A0A1I1STX4"/>
<dbReference type="RefSeq" id="WP_096333351.1">
    <property type="nucleotide sequence ID" value="NZ_FOMX01000002.1"/>
</dbReference>
<dbReference type="GO" id="GO:0005524">
    <property type="term" value="F:ATP binding"/>
    <property type="evidence" value="ECO:0007669"/>
    <property type="project" value="UniProtKB-KW"/>
</dbReference>
<dbReference type="SUPFAM" id="SSF56112">
    <property type="entry name" value="Protein kinase-like (PK-like)"/>
    <property type="match status" value="1"/>
</dbReference>
<dbReference type="OrthoDB" id="9801841at2"/>
<feature type="region of interest" description="Disordered" evidence="5">
    <location>
        <begin position="425"/>
        <end position="461"/>
    </location>
</feature>
<name>A0A1I1STX4_9BACT</name>
<keyword evidence="6" id="KW-1133">Transmembrane helix</keyword>
<evidence type="ECO:0000259" key="7">
    <source>
        <dbReference type="PROSITE" id="PS50011"/>
    </source>
</evidence>
<dbReference type="GO" id="GO:0004674">
    <property type="term" value="F:protein serine/threonine kinase activity"/>
    <property type="evidence" value="ECO:0007669"/>
    <property type="project" value="UniProtKB-KW"/>
</dbReference>
<feature type="transmembrane region" description="Helical" evidence="6">
    <location>
        <begin position="369"/>
        <end position="391"/>
    </location>
</feature>
<evidence type="ECO:0000313" key="9">
    <source>
        <dbReference type="Proteomes" id="UP000199400"/>
    </source>
</evidence>
<dbReference type="STRING" id="54.SAMN02745121_00268"/>
<protein>
    <submittedName>
        <fullName evidence="8">Serine/threonine protein kinase</fullName>
    </submittedName>
</protein>
<keyword evidence="1" id="KW-0808">Transferase</keyword>
<feature type="compositionally biased region" description="Pro residues" evidence="5">
    <location>
        <begin position="355"/>
        <end position="364"/>
    </location>
</feature>
<keyword evidence="6" id="KW-0472">Membrane</keyword>
<keyword evidence="6" id="KW-0812">Transmembrane</keyword>
<dbReference type="PROSITE" id="PS50011">
    <property type="entry name" value="PROTEIN_KINASE_DOM"/>
    <property type="match status" value="1"/>
</dbReference>
<feature type="region of interest" description="Disordered" evidence="5">
    <location>
        <begin position="307"/>
        <end position="364"/>
    </location>
</feature>
<evidence type="ECO:0000256" key="6">
    <source>
        <dbReference type="SAM" id="Phobius"/>
    </source>
</evidence>
<dbReference type="EMBL" id="FOMX01000002">
    <property type="protein sequence ID" value="SFD49914.1"/>
    <property type="molecule type" value="Genomic_DNA"/>
</dbReference>
<evidence type="ECO:0000256" key="1">
    <source>
        <dbReference type="ARBA" id="ARBA00022679"/>
    </source>
</evidence>
<evidence type="ECO:0000313" key="8">
    <source>
        <dbReference type="EMBL" id="SFD49914.1"/>
    </source>
</evidence>
<dbReference type="InterPro" id="IPR011009">
    <property type="entry name" value="Kinase-like_dom_sf"/>
</dbReference>
<accession>A0A1I1STX4</accession>